<dbReference type="GeneID" id="74527430"/>
<protein>
    <submittedName>
        <fullName evidence="6">RimK family alpha-L-glutamate ligase</fullName>
    </submittedName>
</protein>
<dbReference type="GO" id="GO:0016874">
    <property type="term" value="F:ligase activity"/>
    <property type="evidence" value="ECO:0007669"/>
    <property type="project" value="UniProtKB-KW"/>
</dbReference>
<organism evidence="6 7">
    <name type="scientific">Haloferax larsenii</name>
    <dbReference type="NCBI Taxonomy" id="302484"/>
    <lineage>
        <taxon>Archaea</taxon>
        <taxon>Methanobacteriati</taxon>
        <taxon>Methanobacteriota</taxon>
        <taxon>Stenosarchaea group</taxon>
        <taxon>Halobacteria</taxon>
        <taxon>Halobacteriales</taxon>
        <taxon>Haloferacaceae</taxon>
        <taxon>Haloferax</taxon>
    </lineage>
</organism>
<evidence type="ECO:0000256" key="2">
    <source>
        <dbReference type="ARBA" id="ARBA00022741"/>
    </source>
</evidence>
<keyword evidence="2 4" id="KW-0547">Nucleotide-binding</keyword>
<proteinExistence type="predicted"/>
<keyword evidence="6" id="KW-0436">Ligase</keyword>
<gene>
    <name evidence="6" type="ORF">KU306_01025</name>
</gene>
<dbReference type="SUPFAM" id="SSF56059">
    <property type="entry name" value="Glutathione synthetase ATP-binding domain-like"/>
    <property type="match status" value="1"/>
</dbReference>
<sequence length="430" mass="46161">MSGDSATVTVGILSFHNSRETKAISNAVAAVGHDAVWLHEEAIGIDVSETGVAFEPDVDVVVNRLLLSKSSTPLEDLSIASCYAAARPVLNDPRNVLFSIHKHATATRLAAADVPVPHSYLATDEAHLNDARSAFELPFVYKTAIGTNGGGTWLVDHDKTISPTVDGRRAFIQTYLDPEDGDHRDLRVYIVGDEIIGAMYRYAPAGDWRTNVALGGTVEDATDDLSQQAAGIALRAVRALGLDYAGVDLIEGPNGWLVLEVNPTAGFRGLFRATGRSPAVYIARLALERVGHTIDDETVERLSHVLDGSPPEDAPSSVHDDRVPVVGYAERVTVTGISGSKEVLARIDTGAAKTRIDAALATEVGAEPPSVLDDEDAQPQVDVVVELADQRQTVTAVLVEDPDDPLHIGRDVLRNFYVDVRRRVKDDSDT</sequence>
<keyword evidence="1" id="KW-0479">Metal-binding</keyword>
<keyword evidence="7" id="KW-1185">Reference proteome</keyword>
<dbReference type="Gene3D" id="3.40.50.20">
    <property type="match status" value="1"/>
</dbReference>
<dbReference type="RefSeq" id="WP_258302599.1">
    <property type="nucleotide sequence ID" value="NZ_CP078063.1"/>
</dbReference>
<keyword evidence="3 4" id="KW-0067">ATP-binding</keyword>
<dbReference type="InterPro" id="IPR004666">
    <property type="entry name" value="Rp_bS6_RimK/Lys_biosynth_LsyX"/>
</dbReference>
<accession>A0ABY5RHA0</accession>
<evidence type="ECO:0000313" key="6">
    <source>
        <dbReference type="EMBL" id="UVE50525.1"/>
    </source>
</evidence>
<evidence type="ECO:0000259" key="5">
    <source>
        <dbReference type="PROSITE" id="PS50975"/>
    </source>
</evidence>
<dbReference type="PANTHER" id="PTHR21621:SF0">
    <property type="entry name" value="BETA-CITRYLGLUTAMATE SYNTHASE B-RELATED"/>
    <property type="match status" value="1"/>
</dbReference>
<evidence type="ECO:0000256" key="4">
    <source>
        <dbReference type="PROSITE-ProRule" id="PRU00409"/>
    </source>
</evidence>
<feature type="domain" description="ATP-grasp" evidence="5">
    <location>
        <begin position="106"/>
        <end position="287"/>
    </location>
</feature>
<evidence type="ECO:0000256" key="1">
    <source>
        <dbReference type="ARBA" id="ARBA00022723"/>
    </source>
</evidence>
<dbReference type="Gene3D" id="3.30.470.20">
    <property type="entry name" value="ATP-grasp fold, B domain"/>
    <property type="match status" value="1"/>
</dbReference>
<name>A0ABY5RHA0_HALLR</name>
<dbReference type="Proteomes" id="UP001058330">
    <property type="component" value="Chromosome"/>
</dbReference>
<evidence type="ECO:0000313" key="7">
    <source>
        <dbReference type="Proteomes" id="UP001058330"/>
    </source>
</evidence>
<dbReference type="PANTHER" id="PTHR21621">
    <property type="entry name" value="RIBOSOMAL PROTEIN S6 MODIFICATION PROTEIN"/>
    <property type="match status" value="1"/>
</dbReference>
<dbReference type="Pfam" id="PF08443">
    <property type="entry name" value="RimK"/>
    <property type="match status" value="1"/>
</dbReference>
<reference evidence="6" key="1">
    <citation type="submission" date="2021-07" db="EMBL/GenBank/DDBJ databases">
        <title>Studies on halocins as antimicrobial molecules from haloarchaea.</title>
        <authorList>
            <person name="Kumar S."/>
            <person name="Khare S.K."/>
        </authorList>
    </citation>
    <scope>NUCLEOTIDE SEQUENCE</scope>
    <source>
        <strain evidence="6">NCIM 5678</strain>
    </source>
</reference>
<dbReference type="InterPro" id="IPR011761">
    <property type="entry name" value="ATP-grasp"/>
</dbReference>
<dbReference type="PROSITE" id="PS50975">
    <property type="entry name" value="ATP_GRASP"/>
    <property type="match status" value="1"/>
</dbReference>
<evidence type="ECO:0000256" key="3">
    <source>
        <dbReference type="ARBA" id="ARBA00022840"/>
    </source>
</evidence>
<dbReference type="InterPro" id="IPR013651">
    <property type="entry name" value="ATP-grasp_RimK-type"/>
</dbReference>
<dbReference type="NCBIfam" id="TIGR00768">
    <property type="entry name" value="rimK_fam"/>
    <property type="match status" value="1"/>
</dbReference>
<dbReference type="EMBL" id="CP078063">
    <property type="protein sequence ID" value="UVE50525.1"/>
    <property type="molecule type" value="Genomic_DNA"/>
</dbReference>